<evidence type="ECO:0000313" key="2">
    <source>
        <dbReference type="EMBL" id="CAF1486589.1"/>
    </source>
</evidence>
<proteinExistence type="predicted"/>
<evidence type="ECO:0000313" key="3">
    <source>
        <dbReference type="Proteomes" id="UP000663870"/>
    </source>
</evidence>
<dbReference type="EMBL" id="CAJNOH010000006">
    <property type="protein sequence ID" value="CAF0734804.1"/>
    <property type="molecule type" value="Genomic_DNA"/>
</dbReference>
<accession>A0A815S3R3</accession>
<dbReference type="EMBL" id="CAJNOL010002305">
    <property type="protein sequence ID" value="CAF1486589.1"/>
    <property type="molecule type" value="Genomic_DNA"/>
</dbReference>
<gene>
    <name evidence="2" type="ORF">JXQ802_LOCUS39611</name>
    <name evidence="1" type="ORF">PYM288_LOCUS1194</name>
</gene>
<keyword evidence="3" id="KW-1185">Reference proteome</keyword>
<reference evidence="2" key="1">
    <citation type="submission" date="2021-02" db="EMBL/GenBank/DDBJ databases">
        <authorList>
            <person name="Nowell W R."/>
        </authorList>
    </citation>
    <scope>NUCLEOTIDE SEQUENCE</scope>
</reference>
<comment type="caution">
    <text evidence="2">The sequence shown here is derived from an EMBL/GenBank/DDBJ whole genome shotgun (WGS) entry which is preliminary data.</text>
</comment>
<dbReference type="Proteomes" id="UP000663854">
    <property type="component" value="Unassembled WGS sequence"/>
</dbReference>
<protein>
    <submittedName>
        <fullName evidence="2">Uncharacterized protein</fullName>
    </submittedName>
</protein>
<dbReference type="Proteomes" id="UP000663870">
    <property type="component" value="Unassembled WGS sequence"/>
</dbReference>
<dbReference type="AlphaFoldDB" id="A0A815S3R3"/>
<sequence length="169" mass="19714">MISTQTDSTLTTFSLLDAIKRQLWSDFIDNSLLPYYSMILTLSSSSLIVNILSLLSSQTSTSLIQILFDTHIINEFLDFEQPRTLYICSKYVPMNYLIVRLLININTSNRIYETGRALYFIFDLILFRRCSSTCCLLEQVLPYLFNIKSNEYITNFLIFHMVNFLGMLH</sequence>
<name>A0A815S3R3_9BILA</name>
<organism evidence="2 3">
    <name type="scientific">Rotaria sordida</name>
    <dbReference type="NCBI Taxonomy" id="392033"/>
    <lineage>
        <taxon>Eukaryota</taxon>
        <taxon>Metazoa</taxon>
        <taxon>Spiralia</taxon>
        <taxon>Gnathifera</taxon>
        <taxon>Rotifera</taxon>
        <taxon>Eurotatoria</taxon>
        <taxon>Bdelloidea</taxon>
        <taxon>Philodinida</taxon>
        <taxon>Philodinidae</taxon>
        <taxon>Rotaria</taxon>
    </lineage>
</organism>
<evidence type="ECO:0000313" key="1">
    <source>
        <dbReference type="EMBL" id="CAF0734804.1"/>
    </source>
</evidence>